<feature type="non-terminal residue" evidence="1">
    <location>
        <position position="1"/>
    </location>
</feature>
<keyword evidence="2" id="KW-1185">Reference proteome</keyword>
<dbReference type="PANTHER" id="PTHR46795">
    <property type="entry name" value="ABC TRANSPORTER PERMEASE-RELATED-RELATED"/>
    <property type="match status" value="1"/>
</dbReference>
<evidence type="ECO:0000313" key="2">
    <source>
        <dbReference type="Proteomes" id="UP001271890"/>
    </source>
</evidence>
<dbReference type="EMBL" id="VCDN01000325">
    <property type="protein sequence ID" value="MDX7989596.1"/>
    <property type="molecule type" value="Genomic_DNA"/>
</dbReference>
<protein>
    <submittedName>
        <fullName evidence="1">ABC transporter permease</fullName>
    </submittedName>
</protein>
<reference evidence="2" key="1">
    <citation type="journal article" date="2024" name="Toxins">
        <title>Genome Sequence Analysis of Native Xenorhabdus Strains Isolated from Entomopathogenic Nematodes in Argentina.</title>
        <authorList>
            <person name="Palma L."/>
            <person name="Frizzo L."/>
            <person name="Kaiser S."/>
            <person name="Berry C."/>
            <person name="Caballero P."/>
            <person name="Bode H.B."/>
            <person name="Del Valle E.E."/>
        </authorList>
    </citation>
    <scope>NUCLEOTIDE SEQUENCE [LARGE SCALE GENOMIC DNA]</scope>
    <source>
        <strain evidence="2">12</strain>
    </source>
</reference>
<comment type="caution">
    <text evidence="1">The sequence shown here is derived from an EMBL/GenBank/DDBJ whole genome shotgun (WGS) entry which is preliminary data.</text>
</comment>
<sequence>PLTVHKNESYILMKDLDDHFIGTLHNKDKKNTLTLTQNNLQLQVKEYKSYSPFPNSLIYQVLILSDENVEALSTVSKQMSVYNFKVTDWEKAHNIG</sequence>
<dbReference type="Proteomes" id="UP001271890">
    <property type="component" value="Unassembled WGS sequence"/>
</dbReference>
<dbReference type="PANTHER" id="PTHR46795:SF2">
    <property type="entry name" value="ABC TRANSPORTER, PERMEASE PROTEIN"/>
    <property type="match status" value="1"/>
</dbReference>
<dbReference type="InterPro" id="IPR052536">
    <property type="entry name" value="ABC-4_Integral_Memb_Prot"/>
</dbReference>
<accession>A0ABU4SFS9</accession>
<name>A0ABU4SFS9_9GAMM</name>
<feature type="non-terminal residue" evidence="1">
    <location>
        <position position="96"/>
    </location>
</feature>
<organism evidence="1 2">
    <name type="scientific">Xenorhabdus santafensis</name>
    <dbReference type="NCBI Taxonomy" id="2582833"/>
    <lineage>
        <taxon>Bacteria</taxon>
        <taxon>Pseudomonadati</taxon>
        <taxon>Pseudomonadota</taxon>
        <taxon>Gammaproteobacteria</taxon>
        <taxon>Enterobacterales</taxon>
        <taxon>Morganellaceae</taxon>
        <taxon>Xenorhabdus</taxon>
    </lineage>
</organism>
<gene>
    <name evidence="1" type="ORF">FE392_20360</name>
</gene>
<evidence type="ECO:0000313" key="1">
    <source>
        <dbReference type="EMBL" id="MDX7989596.1"/>
    </source>
</evidence>
<proteinExistence type="predicted"/>